<evidence type="ECO:0000313" key="1">
    <source>
        <dbReference type="EMBL" id="ODN96264.1"/>
    </source>
</evidence>
<dbReference type="Proteomes" id="UP000095149">
    <property type="component" value="Unassembled WGS sequence"/>
</dbReference>
<dbReference type="AlphaFoldDB" id="A0A1E3J5Y4"/>
<accession>A0A1E3J5Y4</accession>
<reference evidence="1 2" key="1">
    <citation type="submission" date="2016-06" db="EMBL/GenBank/DDBJ databases">
        <title>Evolution of pathogenesis and genome organization in the Tremellales.</title>
        <authorList>
            <person name="Cuomo C."/>
            <person name="Litvintseva A."/>
            <person name="Heitman J."/>
            <person name="Chen Y."/>
            <person name="Sun S."/>
            <person name="Springer D."/>
            <person name="Dromer F."/>
            <person name="Young S."/>
            <person name="Zeng Q."/>
            <person name="Chapman S."/>
            <person name="Gujja S."/>
            <person name="Saif S."/>
            <person name="Birren B."/>
        </authorList>
    </citation>
    <scope>NUCLEOTIDE SEQUENCE [LARGE SCALE GENOMIC DNA]</scope>
    <source>
        <strain evidence="1 2">CBS 6273</strain>
    </source>
</reference>
<name>A0A1E3J5Y4_9TREE</name>
<comment type="caution">
    <text evidence="1">The sequence shown here is derived from an EMBL/GenBank/DDBJ whole genome shotgun (WGS) entry which is preliminary data.</text>
</comment>
<gene>
    <name evidence="1" type="ORF">I350_08271</name>
</gene>
<evidence type="ECO:0000313" key="2">
    <source>
        <dbReference type="Proteomes" id="UP000095149"/>
    </source>
</evidence>
<proteinExistence type="predicted"/>
<protein>
    <submittedName>
        <fullName evidence="1">Uncharacterized protein</fullName>
    </submittedName>
</protein>
<sequence length="102" mass="11449">MPSHPKTSLTDPEALSLSSLPSEINRSHFLNLVTLSKEIYFENVSRLYEVVELDDWNCEAFLEGVWVAGGFIKKAMRSQSPSVETYDGAIGQILRQETLSTK</sequence>
<dbReference type="EMBL" id="MEKH01000015">
    <property type="protein sequence ID" value="ODN96264.1"/>
    <property type="molecule type" value="Genomic_DNA"/>
</dbReference>
<organism evidence="1 2">
    <name type="scientific">Cryptococcus amylolentus CBS 6273</name>
    <dbReference type="NCBI Taxonomy" id="1296118"/>
    <lineage>
        <taxon>Eukaryota</taxon>
        <taxon>Fungi</taxon>
        <taxon>Dikarya</taxon>
        <taxon>Basidiomycota</taxon>
        <taxon>Agaricomycotina</taxon>
        <taxon>Tremellomycetes</taxon>
        <taxon>Tremellales</taxon>
        <taxon>Cryptococcaceae</taxon>
        <taxon>Cryptococcus</taxon>
    </lineage>
</organism>